<keyword evidence="2 4" id="KW-0560">Oxidoreductase</keyword>
<evidence type="ECO:0000256" key="2">
    <source>
        <dbReference type="ARBA" id="ARBA00023002"/>
    </source>
</evidence>
<dbReference type="PANTHER" id="PTHR10996">
    <property type="entry name" value="2-HYDROXYACID DEHYDROGENASE-RELATED"/>
    <property type="match status" value="1"/>
</dbReference>
<dbReference type="InterPro" id="IPR036291">
    <property type="entry name" value="NAD(P)-bd_dom_sf"/>
</dbReference>
<dbReference type="FunFam" id="3.40.50.720:FF:000213">
    <property type="entry name" value="Putative 2-hydroxyacid dehydrogenase"/>
    <property type="match status" value="1"/>
</dbReference>
<dbReference type="InterPro" id="IPR006139">
    <property type="entry name" value="D-isomer_2_OHA_DH_cat_dom"/>
</dbReference>
<reference evidence="7 8" key="1">
    <citation type="submission" date="2013-04" db="EMBL/GenBank/DDBJ databases">
        <title>Oceanicola sp. 22II1-22F33 Genome Sequencing.</title>
        <authorList>
            <person name="Lai Q."/>
            <person name="Li G."/>
            <person name="Shao Z."/>
        </authorList>
    </citation>
    <scope>NUCLEOTIDE SEQUENCE [LARGE SCALE GENOMIC DNA]</scope>
    <source>
        <strain evidence="7 8">22II1-22F33</strain>
    </source>
</reference>
<dbReference type="GO" id="GO:0030267">
    <property type="term" value="F:glyoxylate reductase (NADPH) activity"/>
    <property type="evidence" value="ECO:0007669"/>
    <property type="project" value="TreeGrafter"/>
</dbReference>
<dbReference type="InterPro" id="IPR006140">
    <property type="entry name" value="D-isomer_DH_NAD-bd"/>
</dbReference>
<dbReference type="RefSeq" id="WP_088650643.1">
    <property type="nucleotide sequence ID" value="NZ_AQQR01000005.1"/>
</dbReference>
<dbReference type="SUPFAM" id="SSF52283">
    <property type="entry name" value="Formate/glycerate dehydrogenase catalytic domain-like"/>
    <property type="match status" value="1"/>
</dbReference>
<dbReference type="OrthoDB" id="9793626at2"/>
<dbReference type="Pfam" id="PF02826">
    <property type="entry name" value="2-Hacid_dh_C"/>
    <property type="match status" value="1"/>
</dbReference>
<gene>
    <name evidence="7" type="ORF">ATO3_14775</name>
</gene>
<accession>A0A225NH76</accession>
<dbReference type="Gene3D" id="3.40.50.720">
    <property type="entry name" value="NAD(P)-binding Rossmann-like Domain"/>
    <property type="match status" value="2"/>
</dbReference>
<feature type="domain" description="D-isomer specific 2-hydroxyacid dehydrogenase catalytic" evidence="5">
    <location>
        <begin position="15"/>
        <end position="313"/>
    </location>
</feature>
<keyword evidence="8" id="KW-1185">Reference proteome</keyword>
<keyword evidence="1" id="KW-0521">NADP</keyword>
<sequence length="320" mass="34208">MPEQEQILQLGGMTENIIARLSERFTLVKLSDQPDRAAFLAERGGEFTAAVTDGHAGLPEDVMAAMPNLRVVSSLGVGYDAIDADAAAARGIVVTHTPDVLNDEVADTAIMLWLAASRRLVPADHWARSGRWETDGAFPLAKSVQNRVVGIVGLGRIGQTIARRAEAFNATILYHARSDKDVGWEYCPDLEEMAGRAEVLIVITPGGAATRHLVSDPVIRALGPDGILVNVARGSVVDEEALVKALEEGALGGAGLDVFEDEPHIPEPLKRMENVVLAPHIGSASVETRAAMGELTCQNLFHFFDEGKVLTPVPECQGLI</sequence>
<dbReference type="CDD" id="cd12156">
    <property type="entry name" value="HPPR"/>
    <property type="match status" value="1"/>
</dbReference>
<evidence type="ECO:0000256" key="4">
    <source>
        <dbReference type="RuleBase" id="RU003719"/>
    </source>
</evidence>
<proteinExistence type="inferred from homology"/>
<organism evidence="7 8">
    <name type="scientific">Marinibacterium profundimaris</name>
    <dbReference type="NCBI Taxonomy" id="1679460"/>
    <lineage>
        <taxon>Bacteria</taxon>
        <taxon>Pseudomonadati</taxon>
        <taxon>Pseudomonadota</taxon>
        <taxon>Alphaproteobacteria</taxon>
        <taxon>Rhodobacterales</taxon>
        <taxon>Paracoccaceae</taxon>
        <taxon>Marinibacterium</taxon>
    </lineage>
</organism>
<dbReference type="EMBL" id="AQQR01000005">
    <property type="protein sequence ID" value="OWU72945.1"/>
    <property type="molecule type" value="Genomic_DNA"/>
</dbReference>
<evidence type="ECO:0000256" key="3">
    <source>
        <dbReference type="ARBA" id="ARBA00023027"/>
    </source>
</evidence>
<protein>
    <recommendedName>
        <fullName evidence="9">2-hydroxyacid dehydrogenase</fullName>
    </recommendedName>
</protein>
<name>A0A225NH76_9RHOB</name>
<comment type="caution">
    <text evidence="7">The sequence shown here is derived from an EMBL/GenBank/DDBJ whole genome shotgun (WGS) entry which is preliminary data.</text>
</comment>
<keyword evidence="3" id="KW-0520">NAD</keyword>
<dbReference type="GO" id="GO:0016618">
    <property type="term" value="F:hydroxypyruvate reductase [NAD(P)H] activity"/>
    <property type="evidence" value="ECO:0007669"/>
    <property type="project" value="TreeGrafter"/>
</dbReference>
<evidence type="ECO:0000256" key="1">
    <source>
        <dbReference type="ARBA" id="ARBA00022857"/>
    </source>
</evidence>
<dbReference type="InterPro" id="IPR050223">
    <property type="entry name" value="D-isomer_2-hydroxyacid_DH"/>
</dbReference>
<feature type="domain" description="D-isomer specific 2-hydroxyacid dehydrogenase NAD-binding" evidence="6">
    <location>
        <begin position="110"/>
        <end position="282"/>
    </location>
</feature>
<evidence type="ECO:0008006" key="9">
    <source>
        <dbReference type="Google" id="ProtNLM"/>
    </source>
</evidence>
<evidence type="ECO:0000259" key="5">
    <source>
        <dbReference type="Pfam" id="PF00389"/>
    </source>
</evidence>
<dbReference type="GO" id="GO:0051287">
    <property type="term" value="F:NAD binding"/>
    <property type="evidence" value="ECO:0007669"/>
    <property type="project" value="InterPro"/>
</dbReference>
<comment type="similarity">
    <text evidence="4">Belongs to the D-isomer specific 2-hydroxyacid dehydrogenase family.</text>
</comment>
<dbReference type="Proteomes" id="UP000215377">
    <property type="component" value="Unassembled WGS sequence"/>
</dbReference>
<dbReference type="PANTHER" id="PTHR10996:SF178">
    <property type="entry name" value="2-HYDROXYACID DEHYDROGENASE YGL185C-RELATED"/>
    <property type="match status" value="1"/>
</dbReference>
<dbReference type="Pfam" id="PF00389">
    <property type="entry name" value="2-Hacid_dh"/>
    <property type="match status" value="1"/>
</dbReference>
<dbReference type="SUPFAM" id="SSF51735">
    <property type="entry name" value="NAD(P)-binding Rossmann-fold domains"/>
    <property type="match status" value="1"/>
</dbReference>
<evidence type="ECO:0000259" key="6">
    <source>
        <dbReference type="Pfam" id="PF02826"/>
    </source>
</evidence>
<dbReference type="GO" id="GO:0005829">
    <property type="term" value="C:cytosol"/>
    <property type="evidence" value="ECO:0007669"/>
    <property type="project" value="TreeGrafter"/>
</dbReference>
<dbReference type="AlphaFoldDB" id="A0A225NH76"/>
<evidence type="ECO:0000313" key="7">
    <source>
        <dbReference type="EMBL" id="OWU72945.1"/>
    </source>
</evidence>
<evidence type="ECO:0000313" key="8">
    <source>
        <dbReference type="Proteomes" id="UP000215377"/>
    </source>
</evidence>